<reference evidence="2" key="1">
    <citation type="submission" date="2018-05" db="EMBL/GenBank/DDBJ databases">
        <authorList>
            <person name="Lanie J.A."/>
            <person name="Ng W.-L."/>
            <person name="Kazmierczak K.M."/>
            <person name="Andrzejewski T.M."/>
            <person name="Davidsen T.M."/>
            <person name="Wayne K.J."/>
            <person name="Tettelin H."/>
            <person name="Glass J.I."/>
            <person name="Rusch D."/>
            <person name="Podicherti R."/>
            <person name="Tsui H.-C.T."/>
            <person name="Winkler M.E."/>
        </authorList>
    </citation>
    <scope>NUCLEOTIDE SEQUENCE</scope>
</reference>
<sequence length="88" mass="10416">MKEFWFTPKNYGSGFYPSSWQGWLIILIALTLICAAFYLSNPFEDKTTDETINDWLRFIIDFILIHTVYFVLAKDRVKGGVKWRWGKS</sequence>
<dbReference type="EMBL" id="UINC01127180">
    <property type="protein sequence ID" value="SVD06128.1"/>
    <property type="molecule type" value="Genomic_DNA"/>
</dbReference>
<keyword evidence="1" id="KW-1133">Transmembrane helix</keyword>
<dbReference type="AlphaFoldDB" id="A0A382SAE5"/>
<proteinExistence type="predicted"/>
<name>A0A382SAE5_9ZZZZ</name>
<protein>
    <submittedName>
        <fullName evidence="2">Uncharacterized protein</fullName>
    </submittedName>
</protein>
<keyword evidence="1" id="KW-0812">Transmembrane</keyword>
<organism evidence="2">
    <name type="scientific">marine metagenome</name>
    <dbReference type="NCBI Taxonomy" id="408172"/>
    <lineage>
        <taxon>unclassified sequences</taxon>
        <taxon>metagenomes</taxon>
        <taxon>ecological metagenomes</taxon>
    </lineage>
</organism>
<accession>A0A382SAE5</accession>
<evidence type="ECO:0000256" key="1">
    <source>
        <dbReference type="SAM" id="Phobius"/>
    </source>
</evidence>
<feature type="transmembrane region" description="Helical" evidence="1">
    <location>
        <begin position="20"/>
        <end position="40"/>
    </location>
</feature>
<gene>
    <name evidence="2" type="ORF">METZ01_LOCUS358982</name>
</gene>
<keyword evidence="1" id="KW-0472">Membrane</keyword>
<feature type="transmembrane region" description="Helical" evidence="1">
    <location>
        <begin position="55"/>
        <end position="72"/>
    </location>
</feature>
<evidence type="ECO:0000313" key="2">
    <source>
        <dbReference type="EMBL" id="SVD06128.1"/>
    </source>
</evidence>